<organism evidence="2 3">
    <name type="scientific">Actinophytocola xinjiangensis</name>
    <dbReference type="NCBI Taxonomy" id="485602"/>
    <lineage>
        <taxon>Bacteria</taxon>
        <taxon>Bacillati</taxon>
        <taxon>Actinomycetota</taxon>
        <taxon>Actinomycetes</taxon>
        <taxon>Pseudonocardiales</taxon>
        <taxon>Pseudonocardiaceae</taxon>
    </lineage>
</organism>
<feature type="transmembrane region" description="Helical" evidence="1">
    <location>
        <begin position="108"/>
        <end position="124"/>
    </location>
</feature>
<keyword evidence="1" id="KW-0812">Transmembrane</keyword>
<feature type="transmembrane region" description="Helical" evidence="1">
    <location>
        <begin position="164"/>
        <end position="185"/>
    </location>
</feature>
<keyword evidence="1" id="KW-1133">Transmembrane helix</keyword>
<reference evidence="2 3" key="1">
    <citation type="submission" date="2016-12" db="EMBL/GenBank/DDBJ databases">
        <title>The draft genome sequence of Actinophytocola xinjiangensis.</title>
        <authorList>
            <person name="Wang W."/>
            <person name="Yuan L."/>
        </authorList>
    </citation>
    <scope>NUCLEOTIDE SEQUENCE [LARGE SCALE GENOMIC DNA]</scope>
    <source>
        <strain evidence="2 3">CGMCC 4.4663</strain>
    </source>
</reference>
<dbReference type="AlphaFoldDB" id="A0A7Z1AVZ6"/>
<evidence type="ECO:0000313" key="3">
    <source>
        <dbReference type="Proteomes" id="UP000185696"/>
    </source>
</evidence>
<feature type="transmembrane region" description="Helical" evidence="1">
    <location>
        <begin position="191"/>
        <end position="209"/>
    </location>
</feature>
<comment type="caution">
    <text evidence="2">The sequence shown here is derived from an EMBL/GenBank/DDBJ whole genome shotgun (WGS) entry which is preliminary data.</text>
</comment>
<feature type="transmembrane region" description="Helical" evidence="1">
    <location>
        <begin position="216"/>
        <end position="240"/>
    </location>
</feature>
<accession>A0A7Z1AVZ6</accession>
<dbReference type="Proteomes" id="UP000185696">
    <property type="component" value="Unassembled WGS sequence"/>
</dbReference>
<name>A0A7Z1AVZ6_9PSEU</name>
<sequence>MNTSDSKKDSHDAYIAELRHALADLPRAEVDAIVEDVTPQLADAAVAEELGTPAELAAELRAAAGFPTGSTRRTLTARIALWVLVLATGTAAYGGFISNQLLSNDARYSMPVIALVLVASWFVVGQLGRDVAAVEELPEVRTARKLLFGAASSRMLGTLRLVELGWLLARFPLILIGTLLLAVQFGWNSGMAGVFAVAVAVVTTAAGYRSLTDRRWLWLSVPAGAWAIGVSLRLAVYLSLVVEGHIGYVNV</sequence>
<evidence type="ECO:0000313" key="2">
    <source>
        <dbReference type="EMBL" id="OLF07344.1"/>
    </source>
</evidence>
<gene>
    <name evidence="2" type="ORF">BLA60_27625</name>
</gene>
<proteinExistence type="predicted"/>
<keyword evidence="3" id="KW-1185">Reference proteome</keyword>
<feature type="transmembrane region" description="Helical" evidence="1">
    <location>
        <begin position="79"/>
        <end position="96"/>
    </location>
</feature>
<keyword evidence="1" id="KW-0472">Membrane</keyword>
<evidence type="ECO:0000256" key="1">
    <source>
        <dbReference type="SAM" id="Phobius"/>
    </source>
</evidence>
<protein>
    <submittedName>
        <fullName evidence="2">Uncharacterized protein</fullName>
    </submittedName>
</protein>
<dbReference type="RefSeq" id="WP_075135936.1">
    <property type="nucleotide sequence ID" value="NZ_MSIF01000016.1"/>
</dbReference>
<dbReference type="EMBL" id="MSIF01000016">
    <property type="protein sequence ID" value="OLF07344.1"/>
    <property type="molecule type" value="Genomic_DNA"/>
</dbReference>